<dbReference type="Gene3D" id="1.10.630.10">
    <property type="entry name" value="Cytochrome P450"/>
    <property type="match status" value="1"/>
</dbReference>
<protein>
    <recommendedName>
        <fullName evidence="5">unspecific monooxygenase</fullName>
        <ecNumber evidence="5">1.14.14.1</ecNumber>
    </recommendedName>
</protein>
<dbReference type="InterPro" id="IPR002401">
    <property type="entry name" value="Cyt_P450_E_grp-I"/>
</dbReference>
<keyword evidence="12 16" id="KW-0503">Monooxygenase</keyword>
<dbReference type="OrthoDB" id="2789670at2759"/>
<gene>
    <name evidence="19" type="primary">LOC112051126</name>
</gene>
<evidence type="ECO:0000256" key="16">
    <source>
        <dbReference type="RuleBase" id="RU000461"/>
    </source>
</evidence>
<evidence type="ECO:0000256" key="17">
    <source>
        <dbReference type="SAM" id="Phobius"/>
    </source>
</evidence>
<accession>A0A6J1NC94</accession>
<feature type="binding site" description="axial binding residue" evidence="15">
    <location>
        <position position="484"/>
    </location>
    <ligand>
        <name>heme</name>
        <dbReference type="ChEBI" id="CHEBI:30413"/>
    </ligand>
    <ligandPart>
        <name>Fe</name>
        <dbReference type="ChEBI" id="CHEBI:18248"/>
    </ligandPart>
</feature>
<keyword evidence="11 15" id="KW-0408">Iron</keyword>
<reference evidence="19" key="1">
    <citation type="submission" date="2025-08" db="UniProtKB">
        <authorList>
            <consortium name="RefSeq"/>
        </authorList>
    </citation>
    <scope>IDENTIFICATION</scope>
</reference>
<dbReference type="GO" id="GO:0020037">
    <property type="term" value="F:heme binding"/>
    <property type="evidence" value="ECO:0007669"/>
    <property type="project" value="InterPro"/>
</dbReference>
<dbReference type="PANTHER" id="PTHR24292">
    <property type="entry name" value="CYTOCHROME P450"/>
    <property type="match status" value="1"/>
</dbReference>
<evidence type="ECO:0000256" key="6">
    <source>
        <dbReference type="ARBA" id="ARBA00022617"/>
    </source>
</evidence>
<dbReference type="PRINTS" id="PR00463">
    <property type="entry name" value="EP450I"/>
</dbReference>
<evidence type="ECO:0000256" key="15">
    <source>
        <dbReference type="PIRSR" id="PIRSR602401-1"/>
    </source>
</evidence>
<evidence type="ECO:0000256" key="1">
    <source>
        <dbReference type="ARBA" id="ARBA00001971"/>
    </source>
</evidence>
<evidence type="ECO:0000256" key="14">
    <source>
        <dbReference type="ARBA" id="ARBA00047827"/>
    </source>
</evidence>
<evidence type="ECO:0000256" key="3">
    <source>
        <dbReference type="ARBA" id="ARBA00004406"/>
    </source>
</evidence>
<evidence type="ECO:0000313" key="19">
    <source>
        <dbReference type="RefSeq" id="XP_023945390.2"/>
    </source>
</evidence>
<dbReference type="PRINTS" id="PR00385">
    <property type="entry name" value="P450"/>
</dbReference>
<evidence type="ECO:0000256" key="7">
    <source>
        <dbReference type="ARBA" id="ARBA00022723"/>
    </source>
</evidence>
<dbReference type="AlphaFoldDB" id="A0A6J1NC94"/>
<keyword evidence="7 15" id="KW-0479">Metal-binding</keyword>
<keyword evidence="9" id="KW-0492">Microsome</keyword>
<keyword evidence="10 16" id="KW-0560">Oxidoreductase</keyword>
<evidence type="ECO:0000256" key="10">
    <source>
        <dbReference type="ARBA" id="ARBA00023002"/>
    </source>
</evidence>
<dbReference type="Proteomes" id="UP001652582">
    <property type="component" value="Chromosome 8"/>
</dbReference>
<dbReference type="GO" id="GO:0005789">
    <property type="term" value="C:endoplasmic reticulum membrane"/>
    <property type="evidence" value="ECO:0007669"/>
    <property type="project" value="UniProtKB-SubCell"/>
</dbReference>
<dbReference type="InterPro" id="IPR017972">
    <property type="entry name" value="Cyt_P450_CS"/>
</dbReference>
<dbReference type="RefSeq" id="XP_023945390.2">
    <property type="nucleotide sequence ID" value="XM_024089622.2"/>
</dbReference>
<evidence type="ECO:0000256" key="5">
    <source>
        <dbReference type="ARBA" id="ARBA00012109"/>
    </source>
</evidence>
<comment type="catalytic activity">
    <reaction evidence="14">
        <text>an organic molecule + reduced [NADPH--hemoprotein reductase] + O2 = an alcohol + oxidized [NADPH--hemoprotein reductase] + H2O + H(+)</text>
        <dbReference type="Rhea" id="RHEA:17149"/>
        <dbReference type="Rhea" id="RHEA-COMP:11964"/>
        <dbReference type="Rhea" id="RHEA-COMP:11965"/>
        <dbReference type="ChEBI" id="CHEBI:15377"/>
        <dbReference type="ChEBI" id="CHEBI:15378"/>
        <dbReference type="ChEBI" id="CHEBI:15379"/>
        <dbReference type="ChEBI" id="CHEBI:30879"/>
        <dbReference type="ChEBI" id="CHEBI:57618"/>
        <dbReference type="ChEBI" id="CHEBI:58210"/>
        <dbReference type="ChEBI" id="CHEBI:142491"/>
        <dbReference type="EC" id="1.14.14.1"/>
    </reaction>
</comment>
<comment type="subcellular location">
    <subcellularLocation>
        <location evidence="3">Endoplasmic reticulum membrane</location>
        <topology evidence="3">Peripheral membrane protein</topology>
    </subcellularLocation>
    <subcellularLocation>
        <location evidence="2">Microsome membrane</location>
        <topology evidence="2">Peripheral membrane protein</topology>
    </subcellularLocation>
</comment>
<keyword evidence="17" id="KW-0812">Transmembrane</keyword>
<dbReference type="GeneID" id="112051126"/>
<sequence>MYFYICTSKCDVPKYKASPRYIIHLLKMAIHLVLLIFIGVLCFLYYFLFKNLNYWKIRNVPYVKPLPLFGNYKEFLLLQKHMSVIVQKMCQQFPGEPYFGSFYGTSPALIIQDPNLLKLVMAKDFYYFSGREMSDHTTKEKLNKHLFLAHGDKWKVLRTNLSPLFSSSKLKNTFVSISNFSDTLESLLAKEVKKGSSFDVKNFLSRYTIDCITEFAFGISSDTMKQDVSRNPFKKMGDKVFDTSDDKILRTICRTMWPGLFYALGFKLFEDDMYTFFDNLMTEVFQQRKETNTSKSDFVDRLAKWKIDNYITGESLITALTGDKENVSINVDNELLVAQCFMMFAAGFATTATSLSFLLYELAKDKIVQEKVIQEVDEYFTKHKNIAYECTYTMPYTASCLDESLRLYPVLGVITREVIHEYTLPTSLCLKRGDRIHIPVYHIHHNPDYFPEPEVFRPERFFGDEKKNIMPYTYMPFGEGRRMCLGNIL</sequence>
<evidence type="ECO:0000256" key="9">
    <source>
        <dbReference type="ARBA" id="ARBA00022848"/>
    </source>
</evidence>
<keyword evidence="6 15" id="KW-0349">Heme</keyword>
<keyword evidence="18" id="KW-1185">Reference proteome</keyword>
<dbReference type="InterPro" id="IPR036396">
    <property type="entry name" value="Cyt_P450_sf"/>
</dbReference>
<feature type="transmembrane region" description="Helical" evidence="17">
    <location>
        <begin position="21"/>
        <end position="48"/>
    </location>
</feature>
<dbReference type="PROSITE" id="PS00086">
    <property type="entry name" value="CYTOCHROME_P450"/>
    <property type="match status" value="1"/>
</dbReference>
<dbReference type="KEGG" id="bany:112051126"/>
<dbReference type="PANTHER" id="PTHR24292:SF54">
    <property type="entry name" value="CYP9F3-RELATED"/>
    <property type="match status" value="1"/>
</dbReference>
<evidence type="ECO:0000256" key="11">
    <source>
        <dbReference type="ARBA" id="ARBA00023004"/>
    </source>
</evidence>
<dbReference type="Pfam" id="PF00067">
    <property type="entry name" value="p450"/>
    <property type="match status" value="1"/>
</dbReference>
<dbReference type="InterPro" id="IPR050476">
    <property type="entry name" value="Insect_CytP450_Detox"/>
</dbReference>
<evidence type="ECO:0000313" key="18">
    <source>
        <dbReference type="Proteomes" id="UP001652582"/>
    </source>
</evidence>
<evidence type="ECO:0000256" key="8">
    <source>
        <dbReference type="ARBA" id="ARBA00022824"/>
    </source>
</evidence>
<proteinExistence type="inferred from homology"/>
<dbReference type="GO" id="GO:0005506">
    <property type="term" value="F:iron ion binding"/>
    <property type="evidence" value="ECO:0007669"/>
    <property type="project" value="InterPro"/>
</dbReference>
<evidence type="ECO:0000256" key="2">
    <source>
        <dbReference type="ARBA" id="ARBA00004174"/>
    </source>
</evidence>
<dbReference type="InterPro" id="IPR001128">
    <property type="entry name" value="Cyt_P450"/>
</dbReference>
<name>A0A6J1NC94_BICAN</name>
<organism evidence="18 19">
    <name type="scientific">Bicyclus anynana</name>
    <name type="common">Squinting bush brown butterfly</name>
    <dbReference type="NCBI Taxonomy" id="110368"/>
    <lineage>
        <taxon>Eukaryota</taxon>
        <taxon>Metazoa</taxon>
        <taxon>Ecdysozoa</taxon>
        <taxon>Arthropoda</taxon>
        <taxon>Hexapoda</taxon>
        <taxon>Insecta</taxon>
        <taxon>Pterygota</taxon>
        <taxon>Neoptera</taxon>
        <taxon>Endopterygota</taxon>
        <taxon>Lepidoptera</taxon>
        <taxon>Glossata</taxon>
        <taxon>Ditrysia</taxon>
        <taxon>Papilionoidea</taxon>
        <taxon>Nymphalidae</taxon>
        <taxon>Satyrinae</taxon>
        <taxon>Satyrini</taxon>
        <taxon>Mycalesina</taxon>
        <taxon>Bicyclus</taxon>
    </lineage>
</organism>
<keyword evidence="13 17" id="KW-0472">Membrane</keyword>
<evidence type="ECO:0000256" key="4">
    <source>
        <dbReference type="ARBA" id="ARBA00010617"/>
    </source>
</evidence>
<comment type="cofactor">
    <cofactor evidence="1 15">
        <name>heme</name>
        <dbReference type="ChEBI" id="CHEBI:30413"/>
    </cofactor>
</comment>
<evidence type="ECO:0000256" key="12">
    <source>
        <dbReference type="ARBA" id="ARBA00023033"/>
    </source>
</evidence>
<comment type="similarity">
    <text evidence="4 16">Belongs to the cytochrome P450 family.</text>
</comment>
<dbReference type="GO" id="GO:0016712">
    <property type="term" value="F:oxidoreductase activity, acting on paired donors, with incorporation or reduction of molecular oxygen, reduced flavin or flavoprotein as one donor, and incorporation of one atom of oxygen"/>
    <property type="evidence" value="ECO:0007669"/>
    <property type="project" value="UniProtKB-EC"/>
</dbReference>
<dbReference type="EC" id="1.14.14.1" evidence="5"/>
<keyword evidence="17" id="KW-1133">Transmembrane helix</keyword>
<keyword evidence="8" id="KW-0256">Endoplasmic reticulum</keyword>
<evidence type="ECO:0000256" key="13">
    <source>
        <dbReference type="ARBA" id="ARBA00023136"/>
    </source>
</evidence>
<dbReference type="SUPFAM" id="SSF48264">
    <property type="entry name" value="Cytochrome P450"/>
    <property type="match status" value="1"/>
</dbReference>
<dbReference type="CDD" id="cd11056">
    <property type="entry name" value="CYP6-like"/>
    <property type="match status" value="1"/>
</dbReference>